<dbReference type="RefSeq" id="WP_128647398.1">
    <property type="nucleotide sequence ID" value="NZ_FPBD01000007.1"/>
</dbReference>
<dbReference type="Proteomes" id="UP000183371">
    <property type="component" value="Unassembled WGS sequence"/>
</dbReference>
<evidence type="ECO:0000313" key="2">
    <source>
        <dbReference type="EMBL" id="SFU04279.1"/>
    </source>
</evidence>
<gene>
    <name evidence="2" type="ORF">SAMN05444141_1077</name>
</gene>
<evidence type="ECO:0000313" key="3">
    <source>
        <dbReference type="Proteomes" id="UP000183371"/>
    </source>
</evidence>
<evidence type="ECO:0000259" key="1">
    <source>
        <dbReference type="Pfam" id="PF20066"/>
    </source>
</evidence>
<reference evidence="3" key="1">
    <citation type="submission" date="2016-10" db="EMBL/GenBank/DDBJ databases">
        <authorList>
            <person name="Varghese N."/>
            <person name="Submissions S."/>
        </authorList>
    </citation>
    <scope>NUCLEOTIDE SEQUENCE [LARGE SCALE GENOMIC DNA]</scope>
    <source>
        <strain evidence="3">DSM 17465</strain>
    </source>
</reference>
<dbReference type="Pfam" id="PF20066">
    <property type="entry name" value="Glyoxalase_8"/>
    <property type="match status" value="1"/>
</dbReference>
<accession>A0A1I7CXZ5</accession>
<keyword evidence="3" id="KW-1185">Reference proteome</keyword>
<sequence>MRTYLDAKVMAKSLRQALNEQNVHFTHSKCLELVAQQFGLADWNTLASEIEQKLQAKTLKLPEGWIISGSKSDAYEMGVEKAGQAGAALIRSKYSPDDSAYEDKKNSFGTLMQNFQAQNYLGKRVRLRAELRTIKVDGAATLWMRVDSLKGSVLSFDNMEMRSQEGTLSGTQEWIERQIVLNVPDTAETISFGFYLRGTGQVWARNFELIDVGNDIEVTERPKPELLKPSNLDFAKAS</sequence>
<dbReference type="EMBL" id="FPBD01000007">
    <property type="protein sequence ID" value="SFU04279.1"/>
    <property type="molecule type" value="Genomic_DNA"/>
</dbReference>
<dbReference type="AlphaFoldDB" id="A0A1I7CXZ5"/>
<protein>
    <recommendedName>
        <fullName evidence="1">Glyoxalase-related protein domain-containing protein</fullName>
    </recommendedName>
</protein>
<organism evidence="2 3">
    <name type="scientific">Pseudovibrio denitrificans</name>
    <dbReference type="NCBI Taxonomy" id="258256"/>
    <lineage>
        <taxon>Bacteria</taxon>
        <taxon>Pseudomonadati</taxon>
        <taxon>Pseudomonadota</taxon>
        <taxon>Alphaproteobacteria</taxon>
        <taxon>Hyphomicrobiales</taxon>
        <taxon>Stappiaceae</taxon>
        <taxon>Pseudovibrio</taxon>
    </lineage>
</organism>
<dbReference type="Gene3D" id="2.60.120.260">
    <property type="entry name" value="Galactose-binding domain-like"/>
    <property type="match status" value="1"/>
</dbReference>
<feature type="domain" description="Glyoxalase-related protein" evidence="1">
    <location>
        <begin position="5"/>
        <end position="57"/>
    </location>
</feature>
<dbReference type="InterPro" id="IPR045517">
    <property type="entry name" value="Glyoxalase_8"/>
</dbReference>
<name>A0A1I7CXZ5_9HYPH</name>
<proteinExistence type="predicted"/>